<evidence type="ECO:0000256" key="5">
    <source>
        <dbReference type="PROSITE-ProRule" id="PRU00282"/>
    </source>
</evidence>
<keyword evidence="8" id="KW-1185">Reference proteome</keyword>
<dbReference type="InterPro" id="IPR018108">
    <property type="entry name" value="MCP_transmembrane"/>
</dbReference>
<dbReference type="InterPro" id="IPR023395">
    <property type="entry name" value="MCP_dom_sf"/>
</dbReference>
<keyword evidence="2 5" id="KW-0812">Transmembrane</keyword>
<protein>
    <recommendedName>
        <fullName evidence="9">Solute carrier family 25 member 38 homolog</fullName>
    </recommendedName>
</protein>
<feature type="repeat" description="Solcar" evidence="5">
    <location>
        <begin position="2"/>
        <end position="95"/>
    </location>
</feature>
<evidence type="ECO:0000256" key="1">
    <source>
        <dbReference type="ARBA" id="ARBA00004141"/>
    </source>
</evidence>
<keyword evidence="6" id="KW-0813">Transport</keyword>
<dbReference type="SUPFAM" id="SSF103506">
    <property type="entry name" value="Mitochondrial carrier"/>
    <property type="match status" value="1"/>
</dbReference>
<dbReference type="PROSITE" id="PS50920">
    <property type="entry name" value="SOLCAR"/>
    <property type="match status" value="3"/>
</dbReference>
<dbReference type="GO" id="GO:1904983">
    <property type="term" value="P:glycine import into mitochondrion"/>
    <property type="evidence" value="ECO:0007669"/>
    <property type="project" value="TreeGrafter"/>
</dbReference>
<keyword evidence="4 5" id="KW-0472">Membrane</keyword>
<evidence type="ECO:0000256" key="4">
    <source>
        <dbReference type="ARBA" id="ARBA00023136"/>
    </source>
</evidence>
<evidence type="ECO:0000256" key="6">
    <source>
        <dbReference type="RuleBase" id="RU000488"/>
    </source>
</evidence>
<dbReference type="GO" id="GO:0016020">
    <property type="term" value="C:membrane"/>
    <property type="evidence" value="ECO:0007669"/>
    <property type="project" value="UniProtKB-SubCell"/>
</dbReference>
<dbReference type="OrthoDB" id="1924968at2759"/>
<dbReference type="GO" id="GO:0005739">
    <property type="term" value="C:mitochondrion"/>
    <property type="evidence" value="ECO:0007669"/>
    <property type="project" value="TreeGrafter"/>
</dbReference>
<evidence type="ECO:0000313" key="8">
    <source>
        <dbReference type="Proteomes" id="UP000567179"/>
    </source>
</evidence>
<comment type="caution">
    <text evidence="7">The sequence shown here is derived from an EMBL/GenBank/DDBJ whole genome shotgun (WGS) entry which is preliminary data.</text>
</comment>
<evidence type="ECO:0000313" key="7">
    <source>
        <dbReference type="EMBL" id="KAF5322570.1"/>
    </source>
</evidence>
<evidence type="ECO:0000256" key="3">
    <source>
        <dbReference type="ARBA" id="ARBA00022989"/>
    </source>
</evidence>
<dbReference type="Pfam" id="PF00153">
    <property type="entry name" value="Mito_carr"/>
    <property type="match status" value="3"/>
</dbReference>
<proteinExistence type="inferred from homology"/>
<feature type="repeat" description="Solcar" evidence="5">
    <location>
        <begin position="252"/>
        <end position="337"/>
    </location>
</feature>
<accession>A0A8H5F3L6</accession>
<keyword evidence="3" id="KW-1133">Transmembrane helix</keyword>
<comment type="similarity">
    <text evidence="6">Belongs to the mitochondrial carrier (TC 2.A.29) family.</text>
</comment>
<dbReference type="PANTHER" id="PTHR46181">
    <property type="entry name" value="MITOCHONDRIAL GLYCINE TRANSPORTER"/>
    <property type="match status" value="1"/>
</dbReference>
<evidence type="ECO:0000256" key="2">
    <source>
        <dbReference type="ARBA" id="ARBA00022692"/>
    </source>
</evidence>
<name>A0A8H5F3L6_9AGAR</name>
<gene>
    <name evidence="7" type="ORF">D9619_001111</name>
</gene>
<sequence length="341" mass="37154">MSNVGQQLLSGALSGLATTVCLQPFDLLKTRMQQGDGSMRATLPNARSSVILKTTKDVVAEYGWKGLWRGTTPSLYRRVAISALHAETSNILRLSRNVPGVAMYMTSLTQLRTFMARSPYFARMKKHAEGQAANKNGSVLPSLTSQGNLLAGATTRVAVGFLLNPFSVLKARFEVRLPVVAFARVKAWSNIYAYQSFSGALVSIARQGPSELLRGFLASSLRDAPYAGLFIVFYEGIKREASYIFPARSGADAALIHSVSAASAGAIATLATHPFDVIKTKVQVRKEDRYHGFSRTVLTIWKQRGVAGYFDGASLRLSRKVLSSAIGWAVYEGVLMFMRTI</sequence>
<dbReference type="Proteomes" id="UP000567179">
    <property type="component" value="Unassembled WGS sequence"/>
</dbReference>
<dbReference type="EMBL" id="JAACJJ010000028">
    <property type="protein sequence ID" value="KAF5322570.1"/>
    <property type="molecule type" value="Genomic_DNA"/>
</dbReference>
<dbReference type="PANTHER" id="PTHR46181:SF3">
    <property type="entry name" value="MITOCHONDRIAL GLYCINE TRANSPORTER"/>
    <property type="match status" value="1"/>
</dbReference>
<dbReference type="Gene3D" id="1.50.40.10">
    <property type="entry name" value="Mitochondrial carrier domain"/>
    <property type="match status" value="2"/>
</dbReference>
<evidence type="ECO:0008006" key="9">
    <source>
        <dbReference type="Google" id="ProtNLM"/>
    </source>
</evidence>
<comment type="subcellular location">
    <subcellularLocation>
        <location evidence="1">Membrane</location>
        <topology evidence="1">Multi-pass membrane protein</topology>
    </subcellularLocation>
</comment>
<feature type="repeat" description="Solcar" evidence="5">
    <location>
        <begin position="146"/>
        <end position="240"/>
    </location>
</feature>
<organism evidence="7 8">
    <name type="scientific">Psilocybe cf. subviscida</name>
    <dbReference type="NCBI Taxonomy" id="2480587"/>
    <lineage>
        <taxon>Eukaryota</taxon>
        <taxon>Fungi</taxon>
        <taxon>Dikarya</taxon>
        <taxon>Basidiomycota</taxon>
        <taxon>Agaricomycotina</taxon>
        <taxon>Agaricomycetes</taxon>
        <taxon>Agaricomycetidae</taxon>
        <taxon>Agaricales</taxon>
        <taxon>Agaricineae</taxon>
        <taxon>Strophariaceae</taxon>
        <taxon>Psilocybe</taxon>
    </lineage>
</organism>
<dbReference type="AlphaFoldDB" id="A0A8H5F3L6"/>
<dbReference type="GO" id="GO:0015187">
    <property type="term" value="F:glycine transmembrane transporter activity"/>
    <property type="evidence" value="ECO:0007669"/>
    <property type="project" value="TreeGrafter"/>
</dbReference>
<reference evidence="7 8" key="1">
    <citation type="journal article" date="2020" name="ISME J.">
        <title>Uncovering the hidden diversity of litter-decomposition mechanisms in mushroom-forming fungi.</title>
        <authorList>
            <person name="Floudas D."/>
            <person name="Bentzer J."/>
            <person name="Ahren D."/>
            <person name="Johansson T."/>
            <person name="Persson P."/>
            <person name="Tunlid A."/>
        </authorList>
    </citation>
    <scope>NUCLEOTIDE SEQUENCE [LARGE SCALE GENOMIC DNA]</scope>
    <source>
        <strain evidence="7 8">CBS 101986</strain>
    </source>
</reference>